<dbReference type="Proteomes" id="UP001174997">
    <property type="component" value="Unassembled WGS sequence"/>
</dbReference>
<keyword evidence="2 7" id="KW-0812">Transmembrane</keyword>
<proteinExistence type="inferred from homology"/>
<feature type="transmembrane region" description="Helical" evidence="7">
    <location>
        <begin position="90"/>
        <end position="111"/>
    </location>
</feature>
<dbReference type="PANTHER" id="PTHR33048">
    <property type="entry name" value="PTH11-LIKE INTEGRAL MEMBRANE PROTEIN (AFU_ORTHOLOGUE AFUA_5G11245)"/>
    <property type="match status" value="1"/>
</dbReference>
<protein>
    <recommendedName>
        <fullName evidence="8">Rhodopsin domain-containing protein</fullName>
    </recommendedName>
</protein>
<organism evidence="9 10">
    <name type="scientific">Cercophora samala</name>
    <dbReference type="NCBI Taxonomy" id="330535"/>
    <lineage>
        <taxon>Eukaryota</taxon>
        <taxon>Fungi</taxon>
        <taxon>Dikarya</taxon>
        <taxon>Ascomycota</taxon>
        <taxon>Pezizomycotina</taxon>
        <taxon>Sordariomycetes</taxon>
        <taxon>Sordariomycetidae</taxon>
        <taxon>Sordariales</taxon>
        <taxon>Lasiosphaeriaceae</taxon>
        <taxon>Cercophora</taxon>
    </lineage>
</organism>
<dbReference type="InterPro" id="IPR049326">
    <property type="entry name" value="Rhodopsin_dom_fungi"/>
</dbReference>
<dbReference type="GO" id="GO:0016020">
    <property type="term" value="C:membrane"/>
    <property type="evidence" value="ECO:0007669"/>
    <property type="project" value="UniProtKB-SubCell"/>
</dbReference>
<accession>A0AA39ZCL5</accession>
<evidence type="ECO:0000256" key="4">
    <source>
        <dbReference type="ARBA" id="ARBA00023136"/>
    </source>
</evidence>
<keyword evidence="10" id="KW-1185">Reference proteome</keyword>
<dbReference type="PANTHER" id="PTHR33048:SF47">
    <property type="entry name" value="INTEGRAL MEMBRANE PROTEIN-RELATED"/>
    <property type="match status" value="1"/>
</dbReference>
<evidence type="ECO:0000256" key="6">
    <source>
        <dbReference type="SAM" id="MobiDB-lite"/>
    </source>
</evidence>
<dbReference type="EMBL" id="JAULSY010000056">
    <property type="protein sequence ID" value="KAK0668441.1"/>
    <property type="molecule type" value="Genomic_DNA"/>
</dbReference>
<evidence type="ECO:0000313" key="9">
    <source>
        <dbReference type="EMBL" id="KAK0668441.1"/>
    </source>
</evidence>
<dbReference type="AlphaFoldDB" id="A0AA39ZCL5"/>
<dbReference type="Pfam" id="PF20684">
    <property type="entry name" value="Fung_rhodopsin"/>
    <property type="match status" value="1"/>
</dbReference>
<keyword evidence="3 7" id="KW-1133">Transmembrane helix</keyword>
<evidence type="ECO:0000256" key="7">
    <source>
        <dbReference type="SAM" id="Phobius"/>
    </source>
</evidence>
<feature type="transmembrane region" description="Helical" evidence="7">
    <location>
        <begin position="233"/>
        <end position="254"/>
    </location>
</feature>
<dbReference type="InterPro" id="IPR052337">
    <property type="entry name" value="SAT4-like"/>
</dbReference>
<evidence type="ECO:0000313" key="10">
    <source>
        <dbReference type="Proteomes" id="UP001174997"/>
    </source>
</evidence>
<comment type="caution">
    <text evidence="9">The sequence shown here is derived from an EMBL/GenBank/DDBJ whole genome shotgun (WGS) entry which is preliminary data.</text>
</comment>
<sequence length="513" mass="55620">MASQIGLTEPGHTKFNLTFPLLLQPSSNITPPSSSSSSSSSTTTASSTNITPGILFGILTPHIISTLFLLSRLSSRLFLLKKWFWWEDTLILASFLFSTAVCVIYTITITTTTTTSFPAHHHDTNYTLRTYLALIFYQLSLCLTKLSILAFYLRISSSPSSGGAFSPSTRRLRLLTIVTISFTLCYGLPLLFITIFQCHPSPGLYFGQPTGPPGGVVPYCFDFKPLLIASTSLHAVTDVWLICLVIPVVVGLRVPSREKAVVGVVLSLGVFVAVAGLTRLQLSLKMGGDVHFGHVPGREEGEDLDEGVTVANTLAFFVMTVLELDVAVVCACAPGVAGVVRRFWPGVLGRRRGGGSTSDDGDTEGSLDLRSVRVVEGQRTGEEEEGGKSVTDLYFAGQEGIGVRQPPALLISQHRTPHATTLSLRSFMSSLAPPRSRGRGLEEGGEGRGLLREDFTTYDMTGRETRRTTSEVGLEGYCDQYYAGLDRGQPVGEQTPEKKRRSSVRCYSGRWGG</sequence>
<evidence type="ECO:0000256" key="2">
    <source>
        <dbReference type="ARBA" id="ARBA00022692"/>
    </source>
</evidence>
<feature type="region of interest" description="Disordered" evidence="6">
    <location>
        <begin position="351"/>
        <end position="387"/>
    </location>
</feature>
<evidence type="ECO:0000259" key="8">
    <source>
        <dbReference type="Pfam" id="PF20684"/>
    </source>
</evidence>
<keyword evidence="4 7" id="KW-0472">Membrane</keyword>
<evidence type="ECO:0000256" key="1">
    <source>
        <dbReference type="ARBA" id="ARBA00004141"/>
    </source>
</evidence>
<evidence type="ECO:0000256" key="3">
    <source>
        <dbReference type="ARBA" id="ARBA00022989"/>
    </source>
</evidence>
<feature type="transmembrane region" description="Helical" evidence="7">
    <location>
        <begin position="174"/>
        <end position="196"/>
    </location>
</feature>
<feature type="transmembrane region" description="Helical" evidence="7">
    <location>
        <begin position="261"/>
        <end position="282"/>
    </location>
</feature>
<feature type="region of interest" description="Disordered" evidence="6">
    <location>
        <begin position="485"/>
        <end position="513"/>
    </location>
</feature>
<gene>
    <name evidence="9" type="ORF">QBC41DRAFT_393632</name>
</gene>
<comment type="similarity">
    <text evidence="5">Belongs to the SAT4 family.</text>
</comment>
<evidence type="ECO:0000256" key="5">
    <source>
        <dbReference type="ARBA" id="ARBA00038359"/>
    </source>
</evidence>
<feature type="domain" description="Rhodopsin" evidence="8">
    <location>
        <begin position="72"/>
        <end position="341"/>
    </location>
</feature>
<name>A0AA39ZCL5_9PEZI</name>
<feature type="transmembrane region" description="Helical" evidence="7">
    <location>
        <begin position="50"/>
        <end position="70"/>
    </location>
</feature>
<feature type="transmembrane region" description="Helical" evidence="7">
    <location>
        <begin position="131"/>
        <end position="153"/>
    </location>
</feature>
<reference evidence="9" key="1">
    <citation type="submission" date="2023-06" db="EMBL/GenBank/DDBJ databases">
        <title>Genome-scale phylogeny and comparative genomics of the fungal order Sordariales.</title>
        <authorList>
            <consortium name="Lawrence Berkeley National Laboratory"/>
            <person name="Hensen N."/>
            <person name="Bonometti L."/>
            <person name="Westerberg I."/>
            <person name="Brannstrom I.O."/>
            <person name="Guillou S."/>
            <person name="Cros-Aarteil S."/>
            <person name="Calhoun S."/>
            <person name="Haridas S."/>
            <person name="Kuo A."/>
            <person name="Mondo S."/>
            <person name="Pangilinan J."/>
            <person name="Riley R."/>
            <person name="Labutti K."/>
            <person name="Andreopoulos B."/>
            <person name="Lipzen A."/>
            <person name="Chen C."/>
            <person name="Yanf M."/>
            <person name="Daum C."/>
            <person name="Ng V."/>
            <person name="Clum A."/>
            <person name="Steindorff A."/>
            <person name="Ohm R."/>
            <person name="Martin F."/>
            <person name="Silar P."/>
            <person name="Natvig D."/>
            <person name="Lalanne C."/>
            <person name="Gautier V."/>
            <person name="Ament-Velasquez S.L."/>
            <person name="Kruys A."/>
            <person name="Hutchinson M.I."/>
            <person name="Powell A.J."/>
            <person name="Barry K."/>
            <person name="Miller A.N."/>
            <person name="Grigoriev I.V."/>
            <person name="Debuchy R."/>
            <person name="Gladieux P."/>
            <person name="Thoren M.H."/>
            <person name="Johannesson H."/>
        </authorList>
    </citation>
    <scope>NUCLEOTIDE SEQUENCE</scope>
    <source>
        <strain evidence="9">CBS 307.81</strain>
    </source>
</reference>
<comment type="subcellular location">
    <subcellularLocation>
        <location evidence="1">Membrane</location>
        <topology evidence="1">Multi-pass membrane protein</topology>
    </subcellularLocation>
</comment>